<organism evidence="2 3">
    <name type="scientific">Sapajus apella</name>
    <name type="common">Brown-capped capuchin</name>
    <name type="synonym">Cebus apella</name>
    <dbReference type="NCBI Taxonomy" id="9515"/>
    <lineage>
        <taxon>Eukaryota</taxon>
        <taxon>Metazoa</taxon>
        <taxon>Chordata</taxon>
        <taxon>Craniata</taxon>
        <taxon>Vertebrata</taxon>
        <taxon>Euteleostomi</taxon>
        <taxon>Mammalia</taxon>
        <taxon>Eutheria</taxon>
        <taxon>Euarchontoglires</taxon>
        <taxon>Primates</taxon>
        <taxon>Haplorrhini</taxon>
        <taxon>Platyrrhini</taxon>
        <taxon>Cebidae</taxon>
        <taxon>Cebinae</taxon>
        <taxon>Sapajus</taxon>
    </lineage>
</organism>
<name>A0A6J3FK43_SAPAP</name>
<gene>
    <name evidence="3" type="primary">LOC116531366</name>
</gene>
<evidence type="ECO:0000313" key="2">
    <source>
        <dbReference type="Proteomes" id="UP000504640"/>
    </source>
</evidence>
<protein>
    <submittedName>
        <fullName evidence="3">Uncharacterized protein LOC116531366</fullName>
    </submittedName>
</protein>
<keyword evidence="2" id="KW-1185">Reference proteome</keyword>
<reference evidence="3" key="1">
    <citation type="submission" date="2025-08" db="UniProtKB">
        <authorList>
            <consortium name="RefSeq"/>
        </authorList>
    </citation>
    <scope>IDENTIFICATION</scope>
    <source>
        <tissue evidence="3">Blood</tissue>
    </source>
</reference>
<evidence type="ECO:0000256" key="1">
    <source>
        <dbReference type="SAM" id="MobiDB-lite"/>
    </source>
</evidence>
<proteinExistence type="predicted"/>
<feature type="region of interest" description="Disordered" evidence="1">
    <location>
        <begin position="1"/>
        <end position="97"/>
    </location>
</feature>
<evidence type="ECO:0000313" key="3">
    <source>
        <dbReference type="RefSeq" id="XP_032106011.1"/>
    </source>
</evidence>
<feature type="compositionally biased region" description="Basic and acidic residues" evidence="1">
    <location>
        <begin position="1"/>
        <end position="11"/>
    </location>
</feature>
<dbReference type="RefSeq" id="XP_032106011.1">
    <property type="nucleotide sequence ID" value="XM_032250120.1"/>
</dbReference>
<dbReference type="Proteomes" id="UP000504640">
    <property type="component" value="Unplaced"/>
</dbReference>
<feature type="region of interest" description="Disordered" evidence="1">
    <location>
        <begin position="139"/>
        <end position="163"/>
    </location>
</feature>
<dbReference type="GeneID" id="116531366"/>
<sequence>MTCYGEEERRGGRGGGAREGGTECWQCQQVSGRDWPAPRGAPGTRRGRQGFQCGGPELPGGSTARAPEPVSGNGPALPGPAPVRTGQAQRPSSARPPARTLGLVVRFPEAAPHSAPADPGSLPPDGEGVRLWLPGGQPWTTERMRRPSRPAGTPGAGGGAWRTRKRCPDLLAAVYRNALQGRGSPDPLWPFPRGRLQGPVTSSRCPALAASVNQHCPERGRPIEHMSSRAMQRTLTTRMDPVVYNHSPSKLTISSLPSSLMIMNMVSSFRLRDLGSSDLSTDI</sequence>
<accession>A0A6J3FK43</accession>
<dbReference type="AlphaFoldDB" id="A0A6J3FK43"/>